<sequence length="50" mass="6047">MLGRKQKTTRTRRKTTSGLLPCLFEFLLTPEFFYVFDDYLVTVFYCLLHH</sequence>
<protein>
    <submittedName>
        <fullName evidence="1">Uncharacterized protein</fullName>
    </submittedName>
</protein>
<name>A0A5B7FBR1_PORTR</name>
<evidence type="ECO:0000313" key="1">
    <source>
        <dbReference type="EMBL" id="MPC42746.1"/>
    </source>
</evidence>
<reference evidence="1 2" key="1">
    <citation type="submission" date="2019-05" db="EMBL/GenBank/DDBJ databases">
        <title>Another draft genome of Portunus trituberculatus and its Hox gene families provides insights of decapod evolution.</title>
        <authorList>
            <person name="Jeong J.-H."/>
            <person name="Song I."/>
            <person name="Kim S."/>
            <person name="Choi T."/>
            <person name="Kim D."/>
            <person name="Ryu S."/>
            <person name="Kim W."/>
        </authorList>
    </citation>
    <scope>NUCLEOTIDE SEQUENCE [LARGE SCALE GENOMIC DNA]</scope>
    <source>
        <tissue evidence="1">Muscle</tissue>
    </source>
</reference>
<comment type="caution">
    <text evidence="1">The sequence shown here is derived from an EMBL/GenBank/DDBJ whole genome shotgun (WGS) entry which is preliminary data.</text>
</comment>
<keyword evidence="2" id="KW-1185">Reference proteome</keyword>
<organism evidence="1 2">
    <name type="scientific">Portunus trituberculatus</name>
    <name type="common">Swimming crab</name>
    <name type="synonym">Neptunus trituberculatus</name>
    <dbReference type="NCBI Taxonomy" id="210409"/>
    <lineage>
        <taxon>Eukaryota</taxon>
        <taxon>Metazoa</taxon>
        <taxon>Ecdysozoa</taxon>
        <taxon>Arthropoda</taxon>
        <taxon>Crustacea</taxon>
        <taxon>Multicrustacea</taxon>
        <taxon>Malacostraca</taxon>
        <taxon>Eumalacostraca</taxon>
        <taxon>Eucarida</taxon>
        <taxon>Decapoda</taxon>
        <taxon>Pleocyemata</taxon>
        <taxon>Brachyura</taxon>
        <taxon>Eubrachyura</taxon>
        <taxon>Portunoidea</taxon>
        <taxon>Portunidae</taxon>
        <taxon>Portuninae</taxon>
        <taxon>Portunus</taxon>
    </lineage>
</organism>
<gene>
    <name evidence="1" type="ORF">E2C01_036377</name>
</gene>
<accession>A0A5B7FBR1</accession>
<evidence type="ECO:0000313" key="2">
    <source>
        <dbReference type="Proteomes" id="UP000324222"/>
    </source>
</evidence>
<dbReference type="EMBL" id="VSRR010005557">
    <property type="protein sequence ID" value="MPC42746.1"/>
    <property type="molecule type" value="Genomic_DNA"/>
</dbReference>
<dbReference type="AlphaFoldDB" id="A0A5B7FBR1"/>
<proteinExistence type="predicted"/>
<dbReference type="Proteomes" id="UP000324222">
    <property type="component" value="Unassembled WGS sequence"/>
</dbReference>